<evidence type="ECO:0000313" key="1">
    <source>
        <dbReference type="EMBL" id="GIY38188.1"/>
    </source>
</evidence>
<comment type="caution">
    <text evidence="1">The sequence shown here is derived from an EMBL/GenBank/DDBJ whole genome shotgun (WGS) entry which is preliminary data.</text>
</comment>
<dbReference type="EMBL" id="BPLR01010270">
    <property type="protein sequence ID" value="GIY38188.1"/>
    <property type="molecule type" value="Genomic_DNA"/>
</dbReference>
<proteinExistence type="predicted"/>
<evidence type="ECO:0000313" key="2">
    <source>
        <dbReference type="Proteomes" id="UP001054945"/>
    </source>
</evidence>
<dbReference type="AlphaFoldDB" id="A0AAV4SV11"/>
<keyword evidence="2" id="KW-1185">Reference proteome</keyword>
<sequence length="82" mass="9211">MHQMLDTQTWVRFPSSTVILLNRKQRLLGRWNSITVTNGSIGPPSLYPSDSAMALVSNGSASHWDIVLKDKFPITWARNCPV</sequence>
<dbReference type="Proteomes" id="UP001054945">
    <property type="component" value="Unassembled WGS sequence"/>
</dbReference>
<accession>A0AAV4SV11</accession>
<protein>
    <submittedName>
        <fullName evidence="1">Uncharacterized protein</fullName>
    </submittedName>
</protein>
<organism evidence="1 2">
    <name type="scientific">Caerostris extrusa</name>
    <name type="common">Bark spider</name>
    <name type="synonym">Caerostris bankana</name>
    <dbReference type="NCBI Taxonomy" id="172846"/>
    <lineage>
        <taxon>Eukaryota</taxon>
        <taxon>Metazoa</taxon>
        <taxon>Ecdysozoa</taxon>
        <taxon>Arthropoda</taxon>
        <taxon>Chelicerata</taxon>
        <taxon>Arachnida</taxon>
        <taxon>Araneae</taxon>
        <taxon>Araneomorphae</taxon>
        <taxon>Entelegynae</taxon>
        <taxon>Araneoidea</taxon>
        <taxon>Araneidae</taxon>
        <taxon>Caerostris</taxon>
    </lineage>
</organism>
<name>A0AAV4SV11_CAEEX</name>
<gene>
    <name evidence="1" type="ORF">CEXT_268411</name>
</gene>
<reference evidence="1 2" key="1">
    <citation type="submission" date="2021-06" db="EMBL/GenBank/DDBJ databases">
        <title>Caerostris extrusa draft genome.</title>
        <authorList>
            <person name="Kono N."/>
            <person name="Arakawa K."/>
        </authorList>
    </citation>
    <scope>NUCLEOTIDE SEQUENCE [LARGE SCALE GENOMIC DNA]</scope>
</reference>